<feature type="transmembrane region" description="Helical" evidence="5">
    <location>
        <begin position="82"/>
        <end position="103"/>
    </location>
</feature>
<evidence type="ECO:0000256" key="2">
    <source>
        <dbReference type="ARBA" id="ARBA00022692"/>
    </source>
</evidence>
<feature type="transmembrane region" description="Helical" evidence="5">
    <location>
        <begin position="161"/>
        <end position="183"/>
    </location>
</feature>
<dbReference type="PANTHER" id="PTHR20855:SF3">
    <property type="entry name" value="LD03007P"/>
    <property type="match status" value="1"/>
</dbReference>
<evidence type="ECO:0000313" key="6">
    <source>
        <dbReference type="EMBL" id="WRY33655.1"/>
    </source>
</evidence>
<dbReference type="EMBL" id="CP135443">
    <property type="protein sequence ID" value="WRY33655.1"/>
    <property type="molecule type" value="Genomic_DNA"/>
</dbReference>
<keyword evidence="2 5" id="KW-0812">Transmembrane</keyword>
<keyword evidence="3 5" id="KW-1133">Transmembrane helix</keyword>
<keyword evidence="4 5" id="KW-0472">Membrane</keyword>
<reference evidence="6 7" key="1">
    <citation type="submission" date="2023-09" db="EMBL/GenBank/DDBJ databases">
        <title>Thioclava shenzhenensis sp. nov., a multidrug resistant bacteria-antagonizing species isolated from coastal seawater.</title>
        <authorList>
            <person name="Long M."/>
        </authorList>
    </citation>
    <scope>NUCLEOTIDE SEQUENCE [LARGE SCALE GENOMIC DNA]</scope>
    <source>
        <strain evidence="6 7">FTW29</strain>
    </source>
</reference>
<evidence type="ECO:0000256" key="1">
    <source>
        <dbReference type="ARBA" id="ARBA00004141"/>
    </source>
</evidence>
<keyword evidence="7" id="KW-1185">Reference proteome</keyword>
<evidence type="ECO:0000256" key="4">
    <source>
        <dbReference type="ARBA" id="ARBA00023136"/>
    </source>
</evidence>
<evidence type="ECO:0000256" key="5">
    <source>
        <dbReference type="SAM" id="Phobius"/>
    </source>
</evidence>
<proteinExistence type="predicted"/>
<sequence length="215" mass="23139">MNRYRLPHSLREHVADGVMHVLGLVTVIAGISGLLVWAALTGPVTHIWPLAIYAGGLLASFGFSAAYNLTLHAPTRAVLRRFDHAAIYLLIAGTYTPMALLGLEGRTGWALAIASWVIAGIGLVMKLGFFNRWHRLGFVMYLAMGWIGLVASYPIVTSLPLTAVILIVTGGLIYTAGTVFHVIERIPFSRAIWHGHVLAAAVTHFIAIVLLAAPA</sequence>
<dbReference type="Pfam" id="PF03006">
    <property type="entry name" value="HlyIII"/>
    <property type="match status" value="1"/>
</dbReference>
<evidence type="ECO:0000256" key="3">
    <source>
        <dbReference type="ARBA" id="ARBA00022989"/>
    </source>
</evidence>
<feature type="transmembrane region" description="Helical" evidence="5">
    <location>
        <begin position="46"/>
        <end position="70"/>
    </location>
</feature>
<accession>A0ABZ1DZ32</accession>
<name>A0ABZ1DZ32_9RHOB</name>
<gene>
    <name evidence="6" type="ORF">RPE78_13405</name>
</gene>
<protein>
    <submittedName>
        <fullName evidence="6">Hemolysin III family protein</fullName>
    </submittedName>
</protein>
<dbReference type="InterPro" id="IPR004254">
    <property type="entry name" value="AdipoR/HlyIII-related"/>
</dbReference>
<feature type="transmembrane region" description="Helical" evidence="5">
    <location>
        <begin position="195"/>
        <end position="213"/>
    </location>
</feature>
<organism evidence="6 7">
    <name type="scientific">Thioclava litoralis</name>
    <dbReference type="NCBI Taxonomy" id="3076557"/>
    <lineage>
        <taxon>Bacteria</taxon>
        <taxon>Pseudomonadati</taxon>
        <taxon>Pseudomonadota</taxon>
        <taxon>Alphaproteobacteria</taxon>
        <taxon>Rhodobacterales</taxon>
        <taxon>Paracoccaceae</taxon>
        <taxon>Thioclava</taxon>
    </lineage>
</organism>
<evidence type="ECO:0000313" key="7">
    <source>
        <dbReference type="Proteomes" id="UP001623290"/>
    </source>
</evidence>
<dbReference type="RefSeq" id="WP_406720838.1">
    <property type="nucleotide sequence ID" value="NZ_CP135443.1"/>
</dbReference>
<comment type="subcellular location">
    <subcellularLocation>
        <location evidence="1">Membrane</location>
        <topology evidence="1">Multi-pass membrane protein</topology>
    </subcellularLocation>
</comment>
<dbReference type="PANTHER" id="PTHR20855">
    <property type="entry name" value="ADIPOR/PROGESTIN RECEPTOR-RELATED"/>
    <property type="match status" value="1"/>
</dbReference>
<feature type="transmembrane region" description="Helical" evidence="5">
    <location>
        <begin position="136"/>
        <end position="155"/>
    </location>
</feature>
<feature type="transmembrane region" description="Helical" evidence="5">
    <location>
        <begin position="109"/>
        <end position="129"/>
    </location>
</feature>
<feature type="transmembrane region" description="Helical" evidence="5">
    <location>
        <begin position="21"/>
        <end position="40"/>
    </location>
</feature>
<dbReference type="Proteomes" id="UP001623290">
    <property type="component" value="Chromosome"/>
</dbReference>